<dbReference type="GeneID" id="63726658"/>
<keyword evidence="3" id="KW-1185">Reference proteome</keyword>
<evidence type="ECO:0000313" key="3">
    <source>
        <dbReference type="Proteomes" id="UP000184073"/>
    </source>
</evidence>
<dbReference type="VEuPathDB" id="FungiDB:ASPVEDRAFT_361500"/>
<dbReference type="AlphaFoldDB" id="A0A1L9Q0A2"/>
<feature type="transmembrane region" description="Helical" evidence="1">
    <location>
        <begin position="21"/>
        <end position="41"/>
    </location>
</feature>
<dbReference type="EMBL" id="KV878136">
    <property type="protein sequence ID" value="OJJ07199.1"/>
    <property type="molecule type" value="Genomic_DNA"/>
</dbReference>
<evidence type="ECO:0000256" key="1">
    <source>
        <dbReference type="SAM" id="Phobius"/>
    </source>
</evidence>
<dbReference type="STRING" id="1036611.A0A1L9Q0A2"/>
<name>A0A1L9Q0A2_ASPVE</name>
<protein>
    <submittedName>
        <fullName evidence="2">Uncharacterized protein</fullName>
    </submittedName>
</protein>
<feature type="transmembrane region" description="Helical" evidence="1">
    <location>
        <begin position="53"/>
        <end position="74"/>
    </location>
</feature>
<dbReference type="OrthoDB" id="5376804at2759"/>
<evidence type="ECO:0000313" key="2">
    <source>
        <dbReference type="EMBL" id="OJJ07199.1"/>
    </source>
</evidence>
<proteinExistence type="predicted"/>
<keyword evidence="1" id="KW-1133">Transmembrane helix</keyword>
<gene>
    <name evidence="2" type="ORF">ASPVEDRAFT_361500</name>
</gene>
<dbReference type="PANTHER" id="PTHR35394:SF5">
    <property type="entry name" value="DUF3176 DOMAIN-CONTAINING PROTEIN"/>
    <property type="match status" value="1"/>
</dbReference>
<dbReference type="Pfam" id="PF11374">
    <property type="entry name" value="DUF3176"/>
    <property type="match status" value="1"/>
</dbReference>
<dbReference type="RefSeq" id="XP_040672961.1">
    <property type="nucleotide sequence ID" value="XM_040811147.1"/>
</dbReference>
<reference evidence="3" key="1">
    <citation type="journal article" date="2017" name="Genome Biol.">
        <title>Comparative genomics reveals high biological diversity and specific adaptations in the industrially and medically important fungal genus Aspergillus.</title>
        <authorList>
            <person name="de Vries R.P."/>
            <person name="Riley R."/>
            <person name="Wiebenga A."/>
            <person name="Aguilar-Osorio G."/>
            <person name="Amillis S."/>
            <person name="Uchima C.A."/>
            <person name="Anderluh G."/>
            <person name="Asadollahi M."/>
            <person name="Askin M."/>
            <person name="Barry K."/>
            <person name="Battaglia E."/>
            <person name="Bayram O."/>
            <person name="Benocci T."/>
            <person name="Braus-Stromeyer S.A."/>
            <person name="Caldana C."/>
            <person name="Canovas D."/>
            <person name="Cerqueira G.C."/>
            <person name="Chen F."/>
            <person name="Chen W."/>
            <person name="Choi C."/>
            <person name="Clum A."/>
            <person name="Dos Santos R.A."/>
            <person name="Damasio A.R."/>
            <person name="Diallinas G."/>
            <person name="Emri T."/>
            <person name="Fekete E."/>
            <person name="Flipphi M."/>
            <person name="Freyberg S."/>
            <person name="Gallo A."/>
            <person name="Gournas C."/>
            <person name="Habgood R."/>
            <person name="Hainaut M."/>
            <person name="Harispe M.L."/>
            <person name="Henrissat B."/>
            <person name="Hilden K.S."/>
            <person name="Hope R."/>
            <person name="Hossain A."/>
            <person name="Karabika E."/>
            <person name="Karaffa L."/>
            <person name="Karanyi Z."/>
            <person name="Krasevec N."/>
            <person name="Kuo A."/>
            <person name="Kusch H."/>
            <person name="LaButti K."/>
            <person name="Lagendijk E.L."/>
            <person name="Lapidus A."/>
            <person name="Levasseur A."/>
            <person name="Lindquist E."/>
            <person name="Lipzen A."/>
            <person name="Logrieco A.F."/>
            <person name="MacCabe A."/>
            <person name="Maekelae M.R."/>
            <person name="Malavazi I."/>
            <person name="Melin P."/>
            <person name="Meyer V."/>
            <person name="Mielnichuk N."/>
            <person name="Miskei M."/>
            <person name="Molnar A.P."/>
            <person name="Mule G."/>
            <person name="Ngan C.Y."/>
            <person name="Orejas M."/>
            <person name="Orosz E."/>
            <person name="Ouedraogo J.P."/>
            <person name="Overkamp K.M."/>
            <person name="Park H.-S."/>
            <person name="Perrone G."/>
            <person name="Piumi F."/>
            <person name="Punt P.J."/>
            <person name="Ram A.F."/>
            <person name="Ramon A."/>
            <person name="Rauscher S."/>
            <person name="Record E."/>
            <person name="Riano-Pachon D.M."/>
            <person name="Robert V."/>
            <person name="Roehrig J."/>
            <person name="Ruller R."/>
            <person name="Salamov A."/>
            <person name="Salih N.S."/>
            <person name="Samson R.A."/>
            <person name="Sandor E."/>
            <person name="Sanguinetti M."/>
            <person name="Schuetze T."/>
            <person name="Sepcic K."/>
            <person name="Shelest E."/>
            <person name="Sherlock G."/>
            <person name="Sophianopoulou V."/>
            <person name="Squina F.M."/>
            <person name="Sun H."/>
            <person name="Susca A."/>
            <person name="Todd R.B."/>
            <person name="Tsang A."/>
            <person name="Unkles S.E."/>
            <person name="van de Wiele N."/>
            <person name="van Rossen-Uffink D."/>
            <person name="Oliveira J.V."/>
            <person name="Vesth T.C."/>
            <person name="Visser J."/>
            <person name="Yu J.-H."/>
            <person name="Zhou M."/>
            <person name="Andersen M.R."/>
            <person name="Archer D.B."/>
            <person name="Baker S.E."/>
            <person name="Benoit I."/>
            <person name="Brakhage A.A."/>
            <person name="Braus G.H."/>
            <person name="Fischer R."/>
            <person name="Frisvad J.C."/>
            <person name="Goldman G.H."/>
            <person name="Houbraken J."/>
            <person name="Oakley B."/>
            <person name="Pocsi I."/>
            <person name="Scazzocchio C."/>
            <person name="Seiboth B."/>
            <person name="vanKuyk P.A."/>
            <person name="Wortman J."/>
            <person name="Dyer P.S."/>
            <person name="Grigoriev I.V."/>
        </authorList>
    </citation>
    <scope>NUCLEOTIDE SEQUENCE [LARGE SCALE GENOMIC DNA]</scope>
    <source>
        <strain evidence="3">CBS 583.65</strain>
    </source>
</reference>
<feature type="transmembrane region" description="Helical" evidence="1">
    <location>
        <begin position="119"/>
        <end position="137"/>
    </location>
</feature>
<dbReference type="Proteomes" id="UP000184073">
    <property type="component" value="Unassembled WGS sequence"/>
</dbReference>
<dbReference type="PANTHER" id="PTHR35394">
    <property type="entry name" value="DUF3176 DOMAIN-CONTAINING PROTEIN"/>
    <property type="match status" value="1"/>
</dbReference>
<accession>A0A1L9Q0A2</accession>
<sequence length="680" mass="74395">MKDTTPTKHRGTAYAHWMPELWGLGGSGLAFGGTVALLSVFDDRPIFDWYGVTLNTLVSILSATMKAALIYAIAECISQWKWILFSREERLLIDFERMDSASRGPLGALNVLWKTRRSISVQLGAFLTLLAIGLDPFSQQLVQLRQGTAFVDSLGDAYAESTRTEEYTRGDVVYGNGTNSTINPSGPLAIVAEAMIDLSMQGAILNGFSRSLAEIRQQANVTCPTGQCKWPPFKTLGVCHTCHNLTLDLKRADGFGGVAGPLILGQDTMPENDSTAFVLPNGHFLVGINGQIASIIGIQEQGYQNPGNSWIVAGPTMTSFGTGNPAKTNRMQDVDTLIWSTSMIYVNTIQLGIAAGYGAWPDVPVRASECAAYYCVQTINATVEGNTIYENTTQDTDARRDPNSWLQQDSLQDEGYAPENIPPDAQMSILEWDERYSAIRRSDLTLYYPQNASASPNYTLSETAVKPISSYFPTLLTTNITGSTAVTRAITKRLGEDAVGYNGARIGDKAYPQALLHIFETNKDFDLGNKFAALGASMTNDMRRNGDDIGRFDPKNGHITGGSSNQLEYGLVGIARTYYSIEWGWIVLHALMLAGGLVFWLLTVRSSCSSEAMQIWKSSSLAVMRQGRTTGHVLEGSRTMEEMRNTARREKVLVALDHYVALPTTQGGDLHTTPDDRQDD</sequence>
<dbReference type="InterPro" id="IPR021514">
    <property type="entry name" value="DUF3176"/>
</dbReference>
<organism evidence="2 3">
    <name type="scientific">Aspergillus versicolor CBS 583.65</name>
    <dbReference type="NCBI Taxonomy" id="1036611"/>
    <lineage>
        <taxon>Eukaryota</taxon>
        <taxon>Fungi</taxon>
        <taxon>Dikarya</taxon>
        <taxon>Ascomycota</taxon>
        <taxon>Pezizomycotina</taxon>
        <taxon>Eurotiomycetes</taxon>
        <taxon>Eurotiomycetidae</taxon>
        <taxon>Eurotiales</taxon>
        <taxon>Aspergillaceae</taxon>
        <taxon>Aspergillus</taxon>
        <taxon>Aspergillus subgen. Nidulantes</taxon>
    </lineage>
</organism>
<keyword evidence="1" id="KW-0472">Membrane</keyword>
<keyword evidence="1" id="KW-0812">Transmembrane</keyword>
<feature type="transmembrane region" description="Helical" evidence="1">
    <location>
        <begin position="583"/>
        <end position="604"/>
    </location>
</feature>